<name>A0A9W8QTK9_9HYPO</name>
<dbReference type="PROSITE" id="PS00502">
    <property type="entry name" value="POLYGALACTURONASE"/>
    <property type="match status" value="1"/>
</dbReference>
<evidence type="ECO:0000256" key="11">
    <source>
        <dbReference type="ARBA" id="ARBA00038933"/>
    </source>
</evidence>
<reference evidence="16" key="1">
    <citation type="submission" date="2022-09" db="EMBL/GenBank/DDBJ databases">
        <title>Fusarium specimens isolated from Avocado Roots.</title>
        <authorList>
            <person name="Stajich J."/>
            <person name="Roper C."/>
            <person name="Heimlech-Rivalta G."/>
        </authorList>
    </citation>
    <scope>NUCLEOTIDE SEQUENCE</scope>
    <source>
        <strain evidence="16">A02</strain>
    </source>
</reference>
<dbReference type="GO" id="GO:0004650">
    <property type="term" value="F:polygalacturonase activity"/>
    <property type="evidence" value="ECO:0007669"/>
    <property type="project" value="InterPro"/>
</dbReference>
<dbReference type="GO" id="GO:0071555">
    <property type="term" value="P:cell wall organization"/>
    <property type="evidence" value="ECO:0007669"/>
    <property type="project" value="UniProtKB-KW"/>
</dbReference>
<keyword evidence="8" id="KW-0325">Glycoprotein</keyword>
<feature type="chain" id="PRO_5040801604" description="galacturonan 1,4-alpha-galacturonidase" evidence="15">
    <location>
        <begin position="17"/>
        <end position="343"/>
    </location>
</feature>
<evidence type="ECO:0000256" key="8">
    <source>
        <dbReference type="ARBA" id="ARBA00023180"/>
    </source>
</evidence>
<dbReference type="InterPro" id="IPR012334">
    <property type="entry name" value="Pectin_lyas_fold"/>
</dbReference>
<feature type="signal peptide" evidence="15">
    <location>
        <begin position="1"/>
        <end position="16"/>
    </location>
</feature>
<evidence type="ECO:0000256" key="10">
    <source>
        <dbReference type="ARBA" id="ARBA00023316"/>
    </source>
</evidence>
<dbReference type="AlphaFoldDB" id="A0A9W8QTK9"/>
<evidence type="ECO:0000256" key="5">
    <source>
        <dbReference type="ARBA" id="ARBA00022737"/>
    </source>
</evidence>
<evidence type="ECO:0000256" key="15">
    <source>
        <dbReference type="SAM" id="SignalP"/>
    </source>
</evidence>
<comment type="subcellular location">
    <subcellularLocation>
        <location evidence="1">Secreted</location>
    </subcellularLocation>
</comment>
<dbReference type="GO" id="GO:0047911">
    <property type="term" value="F:galacturan 1,4-alpha-galacturonidase activity"/>
    <property type="evidence" value="ECO:0007669"/>
    <property type="project" value="UniProtKB-EC"/>
</dbReference>
<dbReference type="GO" id="GO:0005576">
    <property type="term" value="C:extracellular region"/>
    <property type="evidence" value="ECO:0007669"/>
    <property type="project" value="UniProtKB-SubCell"/>
</dbReference>
<keyword evidence="3" id="KW-0964">Secreted</keyword>
<sequence>MHPFTLFCWILASVVAAHKPRLPPFPKLVAYPKAPCNFRVPHGPNRHKICTVKTGLKDAGPEILTAAKKCNRGGTVYFPEGVYTIATPLDLTFLDHIDFAIFGTIYFKDDVTYWPGKTFQYPYQTVNLFWRFGGSNVNIYGGGQGTIDGHGQTYWNAMVTDKNVLRPTLFGTDGLHQSTITGLTMRNGPGWFNFISNSSNILISDIFLDTVQTNASAPAKNTDGWDTYRSSNIVIQNSKVINTDDCVSFKPNSSSVIIQGLDCTGSHGISVGSLGQYADQTDIVEDIYVYNITMTGATDGARIKVWPGIPPNSGVNDQGGGSGRVRNVTYELFHNVGNDRESY</sequence>
<evidence type="ECO:0000256" key="9">
    <source>
        <dbReference type="ARBA" id="ARBA00023295"/>
    </source>
</evidence>
<accession>A0A9W8QTK9</accession>
<proteinExistence type="inferred from homology"/>
<protein>
    <recommendedName>
        <fullName evidence="11">galacturonan 1,4-alpha-galacturonidase</fullName>
        <ecNumber evidence="11">3.2.1.67</ecNumber>
    </recommendedName>
</protein>
<dbReference type="Pfam" id="PF00295">
    <property type="entry name" value="Glyco_hydro_28"/>
    <property type="match status" value="1"/>
</dbReference>
<evidence type="ECO:0000256" key="12">
    <source>
        <dbReference type="ARBA" id="ARBA00048766"/>
    </source>
</evidence>
<keyword evidence="9 14" id="KW-0326">Glycosidase</keyword>
<comment type="caution">
    <text evidence="16">The sequence shown here is derived from an EMBL/GenBank/DDBJ whole genome shotgun (WGS) entry which is preliminary data.</text>
</comment>
<comment type="similarity">
    <text evidence="2 14">Belongs to the glycosyl hydrolase 28 family.</text>
</comment>
<keyword evidence="17" id="KW-1185">Reference proteome</keyword>
<dbReference type="GO" id="GO:0005975">
    <property type="term" value="P:carbohydrate metabolic process"/>
    <property type="evidence" value="ECO:0007669"/>
    <property type="project" value="InterPro"/>
</dbReference>
<evidence type="ECO:0000256" key="7">
    <source>
        <dbReference type="ARBA" id="ARBA00023157"/>
    </source>
</evidence>
<dbReference type="EC" id="3.2.1.67" evidence="11"/>
<comment type="catalytic activity">
    <reaction evidence="12">
        <text>[(1-&gt;4)-alpha-D-galacturonosyl](n) + H2O = alpha-D-galacturonate + [(1-&gt;4)-alpha-D-galacturonosyl](n-1)</text>
        <dbReference type="Rhea" id="RHEA:14117"/>
        <dbReference type="Rhea" id="RHEA-COMP:14570"/>
        <dbReference type="Rhea" id="RHEA-COMP:14572"/>
        <dbReference type="ChEBI" id="CHEBI:15377"/>
        <dbReference type="ChEBI" id="CHEBI:58658"/>
        <dbReference type="ChEBI" id="CHEBI:140523"/>
        <dbReference type="EC" id="3.2.1.67"/>
    </reaction>
</comment>
<dbReference type="InterPro" id="IPR000743">
    <property type="entry name" value="Glyco_hydro_28"/>
</dbReference>
<dbReference type="Proteomes" id="UP001152087">
    <property type="component" value="Unassembled WGS sequence"/>
</dbReference>
<dbReference type="Gene3D" id="2.160.20.10">
    <property type="entry name" value="Single-stranded right-handed beta-helix, Pectin lyase-like"/>
    <property type="match status" value="1"/>
</dbReference>
<keyword evidence="10" id="KW-0961">Cell wall biogenesis/degradation</keyword>
<organism evidence="16 17">
    <name type="scientific">Fusarium falciforme</name>
    <dbReference type="NCBI Taxonomy" id="195108"/>
    <lineage>
        <taxon>Eukaryota</taxon>
        <taxon>Fungi</taxon>
        <taxon>Dikarya</taxon>
        <taxon>Ascomycota</taxon>
        <taxon>Pezizomycotina</taxon>
        <taxon>Sordariomycetes</taxon>
        <taxon>Hypocreomycetidae</taxon>
        <taxon>Hypocreales</taxon>
        <taxon>Nectriaceae</taxon>
        <taxon>Fusarium</taxon>
        <taxon>Fusarium solani species complex</taxon>
    </lineage>
</organism>
<dbReference type="SUPFAM" id="SSF51126">
    <property type="entry name" value="Pectin lyase-like"/>
    <property type="match status" value="1"/>
</dbReference>
<evidence type="ECO:0000256" key="4">
    <source>
        <dbReference type="ARBA" id="ARBA00022729"/>
    </source>
</evidence>
<evidence type="ECO:0000256" key="3">
    <source>
        <dbReference type="ARBA" id="ARBA00022525"/>
    </source>
</evidence>
<dbReference type="PANTHER" id="PTHR31736">
    <property type="match status" value="1"/>
</dbReference>
<evidence type="ECO:0000313" key="17">
    <source>
        <dbReference type="Proteomes" id="UP001152087"/>
    </source>
</evidence>
<keyword evidence="4 15" id="KW-0732">Signal</keyword>
<keyword evidence="7" id="KW-1015">Disulfide bond</keyword>
<evidence type="ECO:0000313" key="16">
    <source>
        <dbReference type="EMBL" id="KAJ4177753.1"/>
    </source>
</evidence>
<evidence type="ECO:0000256" key="2">
    <source>
        <dbReference type="ARBA" id="ARBA00008834"/>
    </source>
</evidence>
<dbReference type="InterPro" id="IPR011050">
    <property type="entry name" value="Pectin_lyase_fold/virulence"/>
</dbReference>
<evidence type="ECO:0000256" key="1">
    <source>
        <dbReference type="ARBA" id="ARBA00004613"/>
    </source>
</evidence>
<keyword evidence="5" id="KW-0677">Repeat</keyword>
<dbReference type="EMBL" id="JAOQAV010000092">
    <property type="protein sequence ID" value="KAJ4177753.1"/>
    <property type="molecule type" value="Genomic_DNA"/>
</dbReference>
<evidence type="ECO:0000256" key="13">
    <source>
        <dbReference type="PROSITE-ProRule" id="PRU10052"/>
    </source>
</evidence>
<keyword evidence="6 14" id="KW-0378">Hydrolase</keyword>
<feature type="active site" evidence="13">
    <location>
        <position position="267"/>
    </location>
</feature>
<gene>
    <name evidence="16" type="ORF">NW755_013665</name>
</gene>
<evidence type="ECO:0000256" key="6">
    <source>
        <dbReference type="ARBA" id="ARBA00022801"/>
    </source>
</evidence>
<evidence type="ECO:0000256" key="14">
    <source>
        <dbReference type="RuleBase" id="RU361169"/>
    </source>
</evidence>
<dbReference type="PANTHER" id="PTHR31736:SF14">
    <property type="entry name" value="EXOPOLYGALACTURONASE X-1-RELATED"/>
    <property type="match status" value="1"/>
</dbReference>